<dbReference type="Proteomes" id="UP000446348">
    <property type="component" value="Unassembled WGS sequence"/>
</dbReference>
<organism evidence="1 2">
    <name type="scientific">Anaerotruncus colihominis</name>
    <dbReference type="NCBI Taxonomy" id="169435"/>
    <lineage>
        <taxon>Bacteria</taxon>
        <taxon>Bacillati</taxon>
        <taxon>Bacillota</taxon>
        <taxon>Clostridia</taxon>
        <taxon>Eubacteriales</taxon>
        <taxon>Oscillospiraceae</taxon>
        <taxon>Anaerotruncus</taxon>
    </lineage>
</organism>
<proteinExistence type="predicted"/>
<dbReference type="OrthoDB" id="358525at2"/>
<comment type="caution">
    <text evidence="1">The sequence shown here is derived from an EMBL/GenBank/DDBJ whole genome shotgun (WGS) entry which is preliminary data.</text>
</comment>
<dbReference type="GO" id="GO:0016787">
    <property type="term" value="F:hydrolase activity"/>
    <property type="evidence" value="ECO:0007669"/>
    <property type="project" value="UniProtKB-KW"/>
</dbReference>
<name>A0A845RN26_9FIRM</name>
<keyword evidence="1" id="KW-0378">Hydrolase</keyword>
<gene>
    <name evidence="1" type="ORF">D3Z39_15245</name>
</gene>
<evidence type="ECO:0000313" key="1">
    <source>
        <dbReference type="EMBL" id="NBI80191.1"/>
    </source>
</evidence>
<dbReference type="RefSeq" id="WP_160210887.1">
    <property type="nucleotide sequence ID" value="NZ_QXWZ01000036.1"/>
</dbReference>
<dbReference type="Gene3D" id="3.40.50.1820">
    <property type="entry name" value="alpha/beta hydrolase"/>
    <property type="match status" value="1"/>
</dbReference>
<evidence type="ECO:0000313" key="2">
    <source>
        <dbReference type="Proteomes" id="UP000446348"/>
    </source>
</evidence>
<reference evidence="1 2" key="1">
    <citation type="submission" date="2018-08" db="EMBL/GenBank/DDBJ databases">
        <title>Murine metabolic-syndrome-specific gut microbial biobank.</title>
        <authorList>
            <person name="Liu C."/>
        </authorList>
    </citation>
    <scope>NUCLEOTIDE SEQUENCE [LARGE SCALE GENOMIC DNA]</scope>
    <source>
        <strain evidence="1 2">X69</strain>
    </source>
</reference>
<dbReference type="InterPro" id="IPR029058">
    <property type="entry name" value="AB_hydrolase_fold"/>
</dbReference>
<accession>A0A845RN26</accession>
<dbReference type="EMBL" id="QXWZ01000036">
    <property type="protein sequence ID" value="NBI80191.1"/>
    <property type="molecule type" value="Genomic_DNA"/>
</dbReference>
<dbReference type="SUPFAM" id="SSF53474">
    <property type="entry name" value="alpha/beta-Hydrolases"/>
    <property type="match status" value="1"/>
</dbReference>
<protein>
    <submittedName>
        <fullName evidence="1">Alpha/beta hydrolase</fullName>
    </submittedName>
</protein>
<dbReference type="AlphaFoldDB" id="A0A845RN26"/>
<sequence>MINETVKIRDIPAVLYGGRADRVWLYVHGKSGCKEEGEPFAHIVCPEGWQVLAIDLPEHGARLGGPVGFDPWHAVPELRSVLGWARRRWPCAALRATSLGAWFSMLAFAGQPLEKALFVSPVLDMELLICDMMRWAGVDEQRLRREGEIATDFGETLSWRYLAYAREHPIARWDVPTEILYAGGDNLTRRETVDAFACRFGCGVTVMEDGEHWFHTPEQLAVLEQWTAAHMG</sequence>